<keyword evidence="1" id="KW-0853">WD repeat</keyword>
<dbReference type="STRING" id="61395.A0A1Y1W7V8"/>
<dbReference type="GeneID" id="63802204"/>
<organism evidence="4 5">
    <name type="scientific">Linderina pennispora</name>
    <dbReference type="NCBI Taxonomy" id="61395"/>
    <lineage>
        <taxon>Eukaryota</taxon>
        <taxon>Fungi</taxon>
        <taxon>Fungi incertae sedis</taxon>
        <taxon>Zoopagomycota</taxon>
        <taxon>Kickxellomycotina</taxon>
        <taxon>Kickxellomycetes</taxon>
        <taxon>Kickxellales</taxon>
        <taxon>Kickxellaceae</taxon>
        <taxon>Linderina</taxon>
    </lineage>
</organism>
<dbReference type="GO" id="GO:0043291">
    <property type="term" value="C:RAVE complex"/>
    <property type="evidence" value="ECO:0007669"/>
    <property type="project" value="TreeGrafter"/>
</dbReference>
<dbReference type="PROSITE" id="PS50082">
    <property type="entry name" value="WD_REPEATS_2"/>
    <property type="match status" value="1"/>
</dbReference>
<dbReference type="RefSeq" id="XP_040743287.1">
    <property type="nucleotide sequence ID" value="XM_040885556.1"/>
</dbReference>
<evidence type="ECO:0000256" key="1">
    <source>
        <dbReference type="PROSITE-ProRule" id="PRU00221"/>
    </source>
</evidence>
<evidence type="ECO:0000313" key="4">
    <source>
        <dbReference type="EMBL" id="ORX69599.1"/>
    </source>
</evidence>
<dbReference type="Gene3D" id="2.130.10.10">
    <property type="entry name" value="YVTN repeat-like/Quinoprotein amine dehydrogenase"/>
    <property type="match status" value="2"/>
</dbReference>
<dbReference type="SMART" id="SM00320">
    <property type="entry name" value="WD40"/>
    <property type="match status" value="3"/>
</dbReference>
<dbReference type="OrthoDB" id="10261039at2759"/>
<dbReference type="InterPro" id="IPR001680">
    <property type="entry name" value="WD40_rpt"/>
</dbReference>
<accession>A0A1Y1W7V8</accession>
<comment type="caution">
    <text evidence="4">The sequence shown here is derived from an EMBL/GenBank/DDBJ whole genome shotgun (WGS) entry which is preliminary data.</text>
</comment>
<dbReference type="GO" id="GO:0007035">
    <property type="term" value="P:vacuolar acidification"/>
    <property type="evidence" value="ECO:0007669"/>
    <property type="project" value="TreeGrafter"/>
</dbReference>
<feature type="region of interest" description="Disordered" evidence="2">
    <location>
        <begin position="903"/>
        <end position="922"/>
    </location>
</feature>
<dbReference type="PANTHER" id="PTHR13950:SF9">
    <property type="entry name" value="RABCONNECTIN-3A"/>
    <property type="match status" value="1"/>
</dbReference>
<dbReference type="InterPro" id="IPR036322">
    <property type="entry name" value="WD40_repeat_dom_sf"/>
</dbReference>
<proteinExistence type="predicted"/>
<feature type="compositionally biased region" description="Polar residues" evidence="2">
    <location>
        <begin position="908"/>
        <end position="917"/>
    </location>
</feature>
<keyword evidence="5" id="KW-1185">Reference proteome</keyword>
<reference evidence="4 5" key="1">
    <citation type="submission" date="2016-07" db="EMBL/GenBank/DDBJ databases">
        <title>Pervasive Adenine N6-methylation of Active Genes in Fungi.</title>
        <authorList>
            <consortium name="DOE Joint Genome Institute"/>
            <person name="Mondo S.J."/>
            <person name="Dannebaum R.O."/>
            <person name="Kuo R.C."/>
            <person name="Labutti K."/>
            <person name="Haridas S."/>
            <person name="Kuo A."/>
            <person name="Salamov A."/>
            <person name="Ahrendt S.R."/>
            <person name="Lipzen A."/>
            <person name="Sullivan W."/>
            <person name="Andreopoulos W.B."/>
            <person name="Clum A."/>
            <person name="Lindquist E."/>
            <person name="Daum C."/>
            <person name="Ramamoorthy G.K."/>
            <person name="Gryganskyi A."/>
            <person name="Culley D."/>
            <person name="Magnuson J.K."/>
            <person name="James T.Y."/>
            <person name="O'Malley M.A."/>
            <person name="Stajich J.E."/>
            <person name="Spatafora J.W."/>
            <person name="Visel A."/>
            <person name="Grigoriev I.V."/>
        </authorList>
    </citation>
    <scope>NUCLEOTIDE SEQUENCE [LARGE SCALE GENOMIC DNA]</scope>
    <source>
        <strain evidence="4 5">ATCC 12442</strain>
    </source>
</reference>
<dbReference type="InterPro" id="IPR052208">
    <property type="entry name" value="DmX-like/RAVE_component"/>
</dbReference>
<feature type="region of interest" description="Disordered" evidence="2">
    <location>
        <begin position="272"/>
        <end position="373"/>
    </location>
</feature>
<feature type="compositionally biased region" description="Basic and acidic residues" evidence="2">
    <location>
        <begin position="303"/>
        <end position="321"/>
    </location>
</feature>
<evidence type="ECO:0000313" key="5">
    <source>
        <dbReference type="Proteomes" id="UP000193922"/>
    </source>
</evidence>
<dbReference type="Proteomes" id="UP000193922">
    <property type="component" value="Unassembled WGS sequence"/>
</dbReference>
<evidence type="ECO:0000256" key="2">
    <source>
        <dbReference type="SAM" id="MobiDB-lite"/>
    </source>
</evidence>
<dbReference type="InterPro" id="IPR015943">
    <property type="entry name" value="WD40/YVTN_repeat-like_dom_sf"/>
</dbReference>
<dbReference type="Pfam" id="PF12234">
    <property type="entry name" value="Rav1p_C"/>
    <property type="match status" value="1"/>
</dbReference>
<feature type="repeat" description="WD" evidence="1">
    <location>
        <begin position="484"/>
        <end position="516"/>
    </location>
</feature>
<protein>
    <submittedName>
        <fullName evidence="4">WD40 repeat-like protein</fullName>
    </submittedName>
</protein>
<dbReference type="EMBL" id="MCFD01000007">
    <property type="protein sequence ID" value="ORX69599.1"/>
    <property type="molecule type" value="Genomic_DNA"/>
</dbReference>
<evidence type="ECO:0000259" key="3">
    <source>
        <dbReference type="Pfam" id="PF12234"/>
    </source>
</evidence>
<dbReference type="InterPro" id="IPR022033">
    <property type="entry name" value="Rav1p_C"/>
</dbReference>
<feature type="compositionally biased region" description="Basic residues" evidence="2">
    <location>
        <begin position="345"/>
        <end position="356"/>
    </location>
</feature>
<gene>
    <name evidence="4" type="ORF">DL89DRAFT_257834</name>
</gene>
<name>A0A1Y1W7V8_9FUNG</name>
<feature type="domain" description="RAVE complex protein Rav1 C-terminal" evidence="3">
    <location>
        <begin position="684"/>
        <end position="1287"/>
    </location>
</feature>
<dbReference type="PANTHER" id="PTHR13950">
    <property type="entry name" value="RABCONNECTIN-RELATED"/>
    <property type="match status" value="1"/>
</dbReference>
<dbReference type="SUPFAM" id="SSF50978">
    <property type="entry name" value="WD40 repeat-like"/>
    <property type="match status" value="2"/>
</dbReference>
<sequence length="1542" mass="169546">MALRSVYTGRANMGTLAITTHPSSAIAGQLFSVYASGHSLIVHGDKAEHVVEVRHATIRSPISCVFASRHGQLAAVSGANVAVFQPSERTPAQWAYASHFTTADETQTPTAGAWLGEDQILLGSGDQLVLWQNHPEKGWSTTWRKRTASRVSSIAVSPDASMFATTAAGGRLVKVWHAQSLGGDYMRFQYIAHSSAVRDIFWRQARSSQENPVLYTVTRDGRFNVWTCSGSGTRFALIATADLARERTADLIAGNRKPRRLVVARVLEFPRSDSVEPQPSPQLVPGDCESATKPDSFSNPEVLQDREADSPTSHAETDKQAVSEVPPAAEPEPESVHVLTPSLKPKIRPTRSRSRTALRLAQPPSPRPTPMSLPLSPELDYVYAAFSDGSFEMWEIQHSAGTFAIPEVQAVLRTPPINTSFPAIPKMAHPPSQMLQSLLWRSTDDGLCLAVADTVGHVYIFNVPKEGDSSDGSGVSPLRLVHLWDGHKEPVFHISVDPYSQRVATHSVEGELLIWDNIVTPERSLPISRRMELEGGRIRTIAWAPNESEFIGATDKSVYRLVYGTDSEQWSPCDTRFPQMDTFDHIFTYPSSSSEPSASPGGGELAYFISTINKSDKAVQTWRVAGPKEPIAFVDRSVLKQAARFDRASRVMPVAHPFFSRDNIMVTFDTDSGHMRIWGIRTSPKFRWFCSKKHRLPKMEAAMIRYNSIDKAAIVSVNEDGSQVITIWVFSSASRASHYLPAGTIHPRSKDDKVCEIRWYLTEYAQSYLGIQWADRIDIYCQERNLDDAWLCISTIRASEFGSDTTIGSFSFTAAGEPTFSIGRKLIVYSEKLPDGKRISEVAYEEHGELPYIHPSVLTELMSWGQMSAVKSLLAQLYDYIRERDIDPKSKAQLPSISLQDLIAPDDTQPSSQSNGTAPKASSVRARYSMLFNSGLDDKIDAGRSAASDFAGFNREKADYIVEKLAEMKLPGISPLDQARLMSIVSTLAVSSAKDQPLDGMGTRYLIKLQLLELENKRLRTRQPSDLAYRELNWAMHSNSQAILLQICLQQHAPASGMTWEDARRMGIFLWLNDISSVREEVEKMARSIFIATGRDPTQCAIFFLALKKPRLLLGLWRTAHTHPEQSKMLSFLSNDFTVQKWKTAAAKNAYVLLSRQRYLDAATFFLLSSKLADAATVCVVQLKDIQLAVTICRCYEGDNGPVLRSILWNHVLPAALSCSDRWLASLVFGHMHKYDLVLRALTDSLPKLAVELEIETTPSTNASMSELDTELLMLYRSMINYSVHYRAPLVTQAELIAQTITIFECLGLPVMSLVVLEWWRRELFERTKASAAAHSLTSAASTVQHTPALSKSASQAADQLSSGQLDMSSFGAFGMSAAPKPKPAPAVDPMASGMLDMTSFGLLGAPKPKPSPAPAADPVASGMLDMNSFGSMFAGFAPAPASNPPPLAEDAAATAAASSAVANGATNGAVAGDHFEGDSSLVVEIEDTPVQYTCRVTLALQMYEYIVRTMSSGNTTIDLDKEKKTISETLRLPISIFPATA</sequence>